<comment type="caution">
    <text evidence="1">The sequence shown here is derived from an EMBL/GenBank/DDBJ whole genome shotgun (WGS) entry which is preliminary data.</text>
</comment>
<name>A0A7V7QM32_9FIRM</name>
<dbReference type="OrthoDB" id="2068443at2"/>
<reference evidence="1 2" key="1">
    <citation type="submission" date="2019-09" db="EMBL/GenBank/DDBJ databases">
        <authorList>
            <person name="Valk L.C."/>
        </authorList>
    </citation>
    <scope>NUCLEOTIDE SEQUENCE [LARGE SCALE GENOMIC DNA]</scope>
    <source>
        <strain evidence="1">GalUA</strain>
    </source>
</reference>
<reference evidence="1 2" key="2">
    <citation type="submission" date="2020-02" db="EMBL/GenBank/DDBJ databases">
        <title>Candidatus Galacturonibacter soehngenii shows hetero-acetogenic catabolism of galacturonic acid but lacks a canonical carbon monoxide dehydrogenase/acetyl-CoA synthase complex.</title>
        <authorList>
            <person name="Diender M."/>
            <person name="Stouten G.R."/>
            <person name="Petersen J.F."/>
            <person name="Nielsen P.H."/>
            <person name="Dueholm M.S."/>
            <person name="Pronk J.T."/>
            <person name="Van Loosdrecht M.C.M."/>
        </authorList>
    </citation>
    <scope>NUCLEOTIDE SEQUENCE [LARGE SCALE GENOMIC DNA]</scope>
    <source>
        <strain evidence="1">GalUA</strain>
    </source>
</reference>
<dbReference type="EMBL" id="WAGX01000004">
    <property type="protein sequence ID" value="KAB1439692.1"/>
    <property type="molecule type" value="Genomic_DNA"/>
</dbReference>
<proteinExistence type="predicted"/>
<dbReference type="Proteomes" id="UP000461768">
    <property type="component" value="Unassembled WGS sequence"/>
</dbReference>
<gene>
    <name evidence="1" type="ORF">F7O84_04705</name>
</gene>
<evidence type="ECO:0000313" key="1">
    <source>
        <dbReference type="EMBL" id="KAB1439692.1"/>
    </source>
</evidence>
<protein>
    <submittedName>
        <fullName evidence="1">Uncharacterized protein</fullName>
    </submittedName>
</protein>
<dbReference type="RefSeq" id="WP_151142452.1">
    <property type="nucleotide sequence ID" value="NZ_WAGX01000004.1"/>
</dbReference>
<organism evidence="1 2">
    <name type="scientific">Candidatus Galacturonatibacter soehngenii</name>
    <dbReference type="NCBI Taxonomy" id="2307010"/>
    <lineage>
        <taxon>Bacteria</taxon>
        <taxon>Bacillati</taxon>
        <taxon>Bacillota</taxon>
        <taxon>Clostridia</taxon>
        <taxon>Lachnospirales</taxon>
        <taxon>Lachnospiraceae</taxon>
        <taxon>Candidatus Galacturonatibacter</taxon>
    </lineage>
</organism>
<accession>A0A7V7QM32</accession>
<sequence>MKLEGKAISHVKFGKGIVKESSEKYITILFPHGEKKFLYPDAFLKFLILKDEKTQEKIDQILDGKLSREEKRREKERKEQEKQQRIQNLKIRQYSQAAFGLSPNNQEQVFERWSVYTGQYLSGKSKGEPKIPTKLDLNSACLITLRRMGEPEKNRKIIGAFMVEDDFDASSCMDGIIRSHDYFRMELKERERLPYWDYFEESEPLKWGRSEMKLITITQMQTILKDMQQKISHSKRKEKMKEFYEYFCFVNRLNNES</sequence>
<keyword evidence="2" id="KW-1185">Reference proteome</keyword>
<evidence type="ECO:0000313" key="2">
    <source>
        <dbReference type="Proteomes" id="UP000461768"/>
    </source>
</evidence>
<dbReference type="AlphaFoldDB" id="A0A7V7QM32"/>